<gene>
    <name evidence="8" type="primary">nuoE</name>
    <name evidence="8" type="ORF">GYA55_00870</name>
</gene>
<keyword evidence="4 7" id="KW-0408">Iron</keyword>
<sequence length="159" mass="17550">MAITPEIDHILSKHPGAKRDSLIPILQEVQDNCGYLSEEAVIKIGQFLNLPPSKVYGVATFYNQFRFQPQGKYHIQICRGTACHVKGSATLLSALKRELKIDAGQTSRDGLFSLEVVACIGACGLAPVICMNGEFYAKLTPDKLQDILAECRKKEEQNI</sequence>
<dbReference type="InterPro" id="IPR036249">
    <property type="entry name" value="Thioredoxin-like_sf"/>
</dbReference>
<evidence type="ECO:0000256" key="1">
    <source>
        <dbReference type="ARBA" id="ARBA00010643"/>
    </source>
</evidence>
<feature type="binding site" evidence="7">
    <location>
        <position position="83"/>
    </location>
    <ligand>
        <name>[2Fe-2S] cluster</name>
        <dbReference type="ChEBI" id="CHEBI:190135"/>
    </ligand>
</feature>
<dbReference type="InterPro" id="IPR002023">
    <property type="entry name" value="NuoE-like"/>
</dbReference>
<dbReference type="Gene3D" id="3.40.30.10">
    <property type="entry name" value="Glutaredoxin"/>
    <property type="match status" value="1"/>
</dbReference>
<comment type="cofactor">
    <cofactor evidence="7">
        <name>[2Fe-2S] cluster</name>
        <dbReference type="ChEBI" id="CHEBI:190135"/>
    </cofactor>
    <text evidence="7">Binds 1 [2Fe-2S] cluster.</text>
</comment>
<evidence type="ECO:0000256" key="3">
    <source>
        <dbReference type="ARBA" id="ARBA00022723"/>
    </source>
</evidence>
<evidence type="ECO:0000313" key="8">
    <source>
        <dbReference type="EMBL" id="NMC61697.1"/>
    </source>
</evidence>
<feature type="binding site" evidence="7">
    <location>
        <position position="119"/>
    </location>
    <ligand>
        <name>[2Fe-2S] cluster</name>
        <dbReference type="ChEBI" id="CHEBI:190135"/>
    </ligand>
</feature>
<dbReference type="FunFam" id="1.10.10.1590:FF:000001">
    <property type="entry name" value="NADH-quinone oxidoreductase subunit E"/>
    <property type="match status" value="1"/>
</dbReference>
<dbReference type="InterPro" id="IPR042128">
    <property type="entry name" value="NuoE_dom"/>
</dbReference>
<dbReference type="PIRSF" id="PIRSF000216">
    <property type="entry name" value="NADH_DH_24kDa"/>
    <property type="match status" value="1"/>
</dbReference>
<keyword evidence="2 7" id="KW-0001">2Fe-2S</keyword>
<comment type="cofactor">
    <cofactor evidence="6">
        <name>[2Fe-2S] cluster</name>
        <dbReference type="ChEBI" id="CHEBI:190135"/>
    </cofactor>
</comment>
<dbReference type="GO" id="GO:0051537">
    <property type="term" value="F:2 iron, 2 sulfur cluster binding"/>
    <property type="evidence" value="ECO:0007669"/>
    <property type="project" value="UniProtKB-KW"/>
</dbReference>
<feature type="binding site" evidence="7">
    <location>
        <position position="123"/>
    </location>
    <ligand>
        <name>[2Fe-2S] cluster</name>
        <dbReference type="ChEBI" id="CHEBI:190135"/>
    </ligand>
</feature>
<keyword evidence="5 7" id="KW-0411">Iron-sulfur</keyword>
<keyword evidence="8" id="KW-0560">Oxidoreductase</keyword>
<dbReference type="GO" id="GO:0046872">
    <property type="term" value="F:metal ion binding"/>
    <property type="evidence" value="ECO:0007669"/>
    <property type="project" value="UniProtKB-KW"/>
</dbReference>
<dbReference type="Pfam" id="PF01257">
    <property type="entry name" value="2Fe-2S_thioredx"/>
    <property type="match status" value="1"/>
</dbReference>
<evidence type="ECO:0000256" key="5">
    <source>
        <dbReference type="ARBA" id="ARBA00023014"/>
    </source>
</evidence>
<dbReference type="EMBL" id="JAAZON010000029">
    <property type="protein sequence ID" value="NMC61697.1"/>
    <property type="molecule type" value="Genomic_DNA"/>
</dbReference>
<dbReference type="NCBIfam" id="NF005722">
    <property type="entry name" value="PRK07539.1-2"/>
    <property type="match status" value="1"/>
</dbReference>
<proteinExistence type="inferred from homology"/>
<evidence type="ECO:0000256" key="6">
    <source>
        <dbReference type="ARBA" id="ARBA00034078"/>
    </source>
</evidence>
<evidence type="ECO:0000256" key="7">
    <source>
        <dbReference type="PIRSR" id="PIRSR000216-1"/>
    </source>
</evidence>
<dbReference type="PANTHER" id="PTHR43342">
    <property type="entry name" value="NADH-QUINONE OXIDOREDUCTASE, E SUBUNIT"/>
    <property type="match status" value="1"/>
</dbReference>
<dbReference type="GO" id="GO:0016491">
    <property type="term" value="F:oxidoreductase activity"/>
    <property type="evidence" value="ECO:0007669"/>
    <property type="project" value="UniProtKB-KW"/>
</dbReference>
<comment type="similarity">
    <text evidence="1">Belongs to the complex I 24 kDa subunit family.</text>
</comment>
<reference evidence="8 9" key="1">
    <citation type="journal article" date="2020" name="Biotechnol. Biofuels">
        <title>New insights from the biogas microbiome by comprehensive genome-resolved metagenomics of nearly 1600 species originating from multiple anaerobic digesters.</title>
        <authorList>
            <person name="Campanaro S."/>
            <person name="Treu L."/>
            <person name="Rodriguez-R L.M."/>
            <person name="Kovalovszki A."/>
            <person name="Ziels R.M."/>
            <person name="Maus I."/>
            <person name="Zhu X."/>
            <person name="Kougias P.G."/>
            <person name="Basile A."/>
            <person name="Luo G."/>
            <person name="Schluter A."/>
            <person name="Konstantinidis K.T."/>
            <person name="Angelidaki I."/>
        </authorList>
    </citation>
    <scope>NUCLEOTIDE SEQUENCE [LARGE SCALE GENOMIC DNA]</scope>
    <source>
        <strain evidence="8">AS27yjCOA_65</strain>
    </source>
</reference>
<name>A0A7X9FP47_9DELT</name>
<dbReference type="SUPFAM" id="SSF52833">
    <property type="entry name" value="Thioredoxin-like"/>
    <property type="match status" value="1"/>
</dbReference>
<dbReference type="Proteomes" id="UP000524246">
    <property type="component" value="Unassembled WGS sequence"/>
</dbReference>
<feature type="binding site" evidence="7">
    <location>
        <position position="78"/>
    </location>
    <ligand>
        <name>[2Fe-2S] cluster</name>
        <dbReference type="ChEBI" id="CHEBI:190135"/>
    </ligand>
</feature>
<dbReference type="AlphaFoldDB" id="A0A7X9FP47"/>
<dbReference type="CDD" id="cd03064">
    <property type="entry name" value="TRX_Fd_NuoE"/>
    <property type="match status" value="1"/>
</dbReference>
<dbReference type="PANTHER" id="PTHR43342:SF1">
    <property type="entry name" value="BIFURCATING [FEFE] HYDROGENASE GAMMA SUBUNIT"/>
    <property type="match status" value="1"/>
</dbReference>
<dbReference type="InterPro" id="IPR041921">
    <property type="entry name" value="NuoE_N"/>
</dbReference>
<dbReference type="NCBIfam" id="TIGR01958">
    <property type="entry name" value="nuoE_fam"/>
    <property type="match status" value="1"/>
</dbReference>
<protein>
    <submittedName>
        <fullName evidence="8">NADH-quinone oxidoreductase subunit NuoE</fullName>
        <ecNumber evidence="8">1.6.5.11</ecNumber>
    </submittedName>
</protein>
<accession>A0A7X9FP47</accession>
<comment type="caution">
    <text evidence="8">The sequence shown here is derived from an EMBL/GenBank/DDBJ whole genome shotgun (WGS) entry which is preliminary data.</text>
</comment>
<evidence type="ECO:0000313" key="9">
    <source>
        <dbReference type="Proteomes" id="UP000524246"/>
    </source>
</evidence>
<dbReference type="EC" id="1.6.5.11" evidence="8"/>
<dbReference type="Gene3D" id="1.10.10.1590">
    <property type="entry name" value="NADH-quinone oxidoreductase subunit E"/>
    <property type="match status" value="1"/>
</dbReference>
<organism evidence="8 9">
    <name type="scientific">SAR324 cluster bacterium</name>
    <dbReference type="NCBI Taxonomy" id="2024889"/>
    <lineage>
        <taxon>Bacteria</taxon>
        <taxon>Deltaproteobacteria</taxon>
        <taxon>SAR324 cluster</taxon>
    </lineage>
</organism>
<dbReference type="InterPro" id="IPR028431">
    <property type="entry name" value="NADP_DH_HndA-like"/>
</dbReference>
<evidence type="ECO:0000256" key="2">
    <source>
        <dbReference type="ARBA" id="ARBA00022714"/>
    </source>
</evidence>
<evidence type="ECO:0000256" key="4">
    <source>
        <dbReference type="ARBA" id="ARBA00023004"/>
    </source>
</evidence>
<keyword evidence="3 7" id="KW-0479">Metal-binding</keyword>